<organism evidence="2 3">
    <name type="scientific">Puccinia striiformis</name>
    <dbReference type="NCBI Taxonomy" id="27350"/>
    <lineage>
        <taxon>Eukaryota</taxon>
        <taxon>Fungi</taxon>
        <taxon>Dikarya</taxon>
        <taxon>Basidiomycota</taxon>
        <taxon>Pucciniomycotina</taxon>
        <taxon>Pucciniomycetes</taxon>
        <taxon>Pucciniales</taxon>
        <taxon>Pucciniaceae</taxon>
        <taxon>Puccinia</taxon>
    </lineage>
</organism>
<name>A0A2S4V635_9BASI</name>
<evidence type="ECO:0000313" key="2">
    <source>
        <dbReference type="EMBL" id="POW04915.1"/>
    </source>
</evidence>
<feature type="compositionally biased region" description="Low complexity" evidence="1">
    <location>
        <begin position="197"/>
        <end position="206"/>
    </location>
</feature>
<dbReference type="EMBL" id="PKSL01000105">
    <property type="protein sequence ID" value="POW04915.1"/>
    <property type="molecule type" value="Genomic_DNA"/>
</dbReference>
<proteinExistence type="predicted"/>
<dbReference type="AlphaFoldDB" id="A0A2S4V635"/>
<accession>A0A2S4V635</accession>
<comment type="caution">
    <text evidence="2">The sequence shown here is derived from an EMBL/GenBank/DDBJ whole genome shotgun (WGS) entry which is preliminary data.</text>
</comment>
<evidence type="ECO:0000256" key="1">
    <source>
        <dbReference type="SAM" id="MobiDB-lite"/>
    </source>
</evidence>
<protein>
    <submittedName>
        <fullName evidence="2">Uncharacterized protein</fullName>
    </submittedName>
</protein>
<dbReference type="Proteomes" id="UP000239156">
    <property type="component" value="Unassembled WGS sequence"/>
</dbReference>
<gene>
    <name evidence="2" type="ORF">PSTT_10063</name>
</gene>
<dbReference type="VEuPathDB" id="FungiDB:PSHT_14102"/>
<feature type="region of interest" description="Disordered" evidence="1">
    <location>
        <begin position="52"/>
        <end position="144"/>
    </location>
</feature>
<keyword evidence="3" id="KW-1185">Reference proteome</keyword>
<reference evidence="2" key="1">
    <citation type="submission" date="2017-12" db="EMBL/GenBank/DDBJ databases">
        <title>Gene loss provides genomic basis for host adaptation in cereal stripe rust fungi.</title>
        <authorList>
            <person name="Xia C."/>
        </authorList>
    </citation>
    <scope>NUCLEOTIDE SEQUENCE [LARGE SCALE GENOMIC DNA]</scope>
    <source>
        <strain evidence="2">93-210</strain>
    </source>
</reference>
<feature type="compositionally biased region" description="Low complexity" evidence="1">
    <location>
        <begin position="124"/>
        <end position="136"/>
    </location>
</feature>
<dbReference type="VEuPathDB" id="FungiDB:PSTT_10063"/>
<evidence type="ECO:0000313" key="3">
    <source>
        <dbReference type="Proteomes" id="UP000239156"/>
    </source>
</evidence>
<sequence length="329" mass="36072">MDIELFDPQASFVTKDVLKSFLHQNEQTIYLRSSLTKHQLIQLVDDQQQRLRLNRTPAANKTRTSRRRSTPLLLPLAGGTRTSPRRRTADRSSPVLHLNLPPTGPDARLRSQSASHNPPRINEAPALSLPSPATPAYSTGDHSSTLDPAVLNSVTADLRDQGGLAKLATGELNLENIRESKGSTIEPISDSSLVANSDYQPLSDSSQDSDDHDSDQWSVIDTHDHPALKSRGFKSSTSFPAFLQETQQLPGAYPFDLAELSVTYPPFKPISDVCLIQSHDVSAALSLSSQVVNSASKLCRDFVNETLFKLHQLSIVDKPNKQVLPSTLP</sequence>
<feature type="region of interest" description="Disordered" evidence="1">
    <location>
        <begin position="183"/>
        <end position="218"/>
    </location>
</feature>